<evidence type="ECO:0000313" key="3">
    <source>
        <dbReference type="EMBL" id="KAK7531122.1"/>
    </source>
</evidence>
<keyword evidence="4" id="KW-1185">Reference proteome</keyword>
<dbReference type="Pfam" id="PF24883">
    <property type="entry name" value="NPHP3_N"/>
    <property type="match status" value="1"/>
</dbReference>
<dbReference type="EMBL" id="JBBPDW010000058">
    <property type="protein sequence ID" value="KAK7531122.1"/>
    <property type="molecule type" value="Genomic_DNA"/>
</dbReference>
<evidence type="ECO:0000256" key="1">
    <source>
        <dbReference type="ARBA" id="ARBA00022737"/>
    </source>
</evidence>
<proteinExistence type="predicted"/>
<feature type="domain" description="Nephrocystin 3-like N-terminal" evidence="2">
    <location>
        <begin position="19"/>
        <end position="109"/>
    </location>
</feature>
<name>A0ABR1LBW1_9PEZI</name>
<reference evidence="3 4" key="1">
    <citation type="submission" date="2024-04" db="EMBL/GenBank/DDBJ databases">
        <title>Phyllosticta paracitricarpa is synonymous to the EU quarantine fungus P. citricarpa based on phylogenomic analyses.</title>
        <authorList>
            <consortium name="Lawrence Berkeley National Laboratory"/>
            <person name="Van Ingen-Buijs V.A."/>
            <person name="Van Westerhoven A.C."/>
            <person name="Haridas S."/>
            <person name="Skiadas P."/>
            <person name="Martin F."/>
            <person name="Groenewald J.Z."/>
            <person name="Crous P.W."/>
            <person name="Seidl M.F."/>
        </authorList>
    </citation>
    <scope>NUCLEOTIDE SEQUENCE [LARGE SCALE GENOMIC DNA]</scope>
    <source>
        <strain evidence="3 4">CBS 122670</strain>
    </source>
</reference>
<evidence type="ECO:0000259" key="2">
    <source>
        <dbReference type="Pfam" id="PF24883"/>
    </source>
</evidence>
<dbReference type="Proteomes" id="UP001365128">
    <property type="component" value="Unassembled WGS sequence"/>
</dbReference>
<evidence type="ECO:0000313" key="4">
    <source>
        <dbReference type="Proteomes" id="UP001365128"/>
    </source>
</evidence>
<accession>A0ABR1LBW1</accession>
<comment type="caution">
    <text evidence="3">The sequence shown here is derived from an EMBL/GenBank/DDBJ whole genome shotgun (WGS) entry which is preliminary data.</text>
</comment>
<keyword evidence="1" id="KW-0677">Repeat</keyword>
<dbReference type="PANTHER" id="PTHR10039">
    <property type="entry name" value="AMELOGENIN"/>
    <property type="match status" value="1"/>
</dbReference>
<sequence length="154" mass="17715">MKKASHNWAGDKRFIIASHYYLCIAGQDIQHSWAGLLRFLIFQILRQHTALKPTAFPQHWETPYDQGFQDFPNNVLKDALRKIAGETDRPKICIFIDGLDELKDDQSVRRDAGMDQAKMKLLKSTKQREKISCIVYVVRATERGVDYSVCALTT</sequence>
<gene>
    <name evidence="3" type="ORF">IWX46DRAFT_376253</name>
</gene>
<protein>
    <recommendedName>
        <fullName evidence="2">Nephrocystin 3-like N-terminal domain-containing protein</fullName>
    </recommendedName>
</protein>
<dbReference type="InterPro" id="IPR056884">
    <property type="entry name" value="NPHP3-like_N"/>
</dbReference>
<organism evidence="3 4">
    <name type="scientific">Phyllosticta citricarpa</name>
    <dbReference type="NCBI Taxonomy" id="55181"/>
    <lineage>
        <taxon>Eukaryota</taxon>
        <taxon>Fungi</taxon>
        <taxon>Dikarya</taxon>
        <taxon>Ascomycota</taxon>
        <taxon>Pezizomycotina</taxon>
        <taxon>Dothideomycetes</taxon>
        <taxon>Dothideomycetes incertae sedis</taxon>
        <taxon>Botryosphaeriales</taxon>
        <taxon>Phyllostictaceae</taxon>
        <taxon>Phyllosticta</taxon>
    </lineage>
</organism>
<dbReference type="PANTHER" id="PTHR10039:SF5">
    <property type="entry name" value="NACHT DOMAIN-CONTAINING PROTEIN"/>
    <property type="match status" value="1"/>
</dbReference>